<dbReference type="Proteomes" id="UP000237423">
    <property type="component" value="Unassembled WGS sequence"/>
</dbReference>
<proteinExistence type="predicted"/>
<protein>
    <submittedName>
        <fullName evidence="1">Uncharacterized protein</fullName>
    </submittedName>
</protein>
<dbReference type="AlphaFoldDB" id="A0A2S5CM93"/>
<sequence>MVANKIKNYLKNSIFLFLILPIAFFMKNAYAIEQCVLISNFSHLQTNAWWLQQASFGEFTLHQRYMSLLKKHKNIDWNAELFPLAGHQLSVGKGDALTYRSFFSGFPQITDSSSIILITITTLKPLIGEGEISLGGADATAFVTTGNPSLHDFCTGYAVSGYVRYASSSINNANFNPPSQKSLTLKLLGIEEGVYAQISIEVDRVDPENLWPEKCKRCIFDANLVFNPNNIQFVNKAFFNP</sequence>
<accession>A0A2S5CM93</accession>
<comment type="caution">
    <text evidence="1">The sequence shown here is derived from an EMBL/GenBank/DDBJ whole genome shotgun (WGS) entry which is preliminary data.</text>
</comment>
<dbReference type="EMBL" id="PGFZ01000004">
    <property type="protein sequence ID" value="POZ51931.1"/>
    <property type="molecule type" value="Genomic_DNA"/>
</dbReference>
<dbReference type="RefSeq" id="WP_103974260.1">
    <property type="nucleotide sequence ID" value="NZ_JAGVVN010000001.1"/>
</dbReference>
<evidence type="ECO:0000313" key="2">
    <source>
        <dbReference type="Proteomes" id="UP000237423"/>
    </source>
</evidence>
<reference evidence="1 2" key="1">
    <citation type="submission" date="2017-11" db="EMBL/GenBank/DDBJ databases">
        <title>Draft Genome Sequence of Methylobacter psychrotolerans Sph1T, an Obligate Methanotroph from Low-Temperature Environments.</title>
        <authorList>
            <person name="Oshkin I.Y."/>
            <person name="Miroshnikov K."/>
            <person name="Belova S.E."/>
            <person name="Korzhenkov A."/>
            <person name="Toshchakov S.V."/>
            <person name="Dedysh S.N."/>
        </authorList>
    </citation>
    <scope>NUCLEOTIDE SEQUENCE [LARGE SCALE GENOMIC DNA]</scope>
    <source>
        <strain evidence="1 2">Sph1</strain>
    </source>
</reference>
<organism evidence="1 2">
    <name type="scientific">Methylovulum psychrotolerans</name>
    <dbReference type="NCBI Taxonomy" id="1704499"/>
    <lineage>
        <taxon>Bacteria</taxon>
        <taxon>Pseudomonadati</taxon>
        <taxon>Pseudomonadota</taxon>
        <taxon>Gammaproteobacteria</taxon>
        <taxon>Methylococcales</taxon>
        <taxon>Methylococcaceae</taxon>
        <taxon>Methylovulum</taxon>
    </lineage>
</organism>
<gene>
    <name evidence="1" type="ORF">AADEFJLK_02151</name>
</gene>
<name>A0A2S5CM93_9GAMM</name>
<evidence type="ECO:0000313" key="1">
    <source>
        <dbReference type="EMBL" id="POZ51931.1"/>
    </source>
</evidence>